<reference evidence="2 3" key="1">
    <citation type="submission" date="2017-03" db="EMBL/GenBank/DDBJ databases">
        <authorList>
            <person name="Afonso C.L."/>
            <person name="Miller P.J."/>
            <person name="Scott M.A."/>
            <person name="Spackman E."/>
            <person name="Goraichik I."/>
            <person name="Dimitrov K.M."/>
            <person name="Suarez D.L."/>
            <person name="Swayne D.E."/>
        </authorList>
    </citation>
    <scope>NUCLEOTIDE SEQUENCE [LARGE SCALE GENOMIC DNA]</scope>
    <source>
        <strain evidence="2 3">CECT 8397</strain>
    </source>
</reference>
<protein>
    <recommendedName>
        <fullName evidence="1">BioF2-like acetyltransferase domain-containing protein</fullName>
    </recommendedName>
</protein>
<feature type="domain" description="BioF2-like acetyltransferase" evidence="1">
    <location>
        <begin position="178"/>
        <end position="315"/>
    </location>
</feature>
<dbReference type="EMBL" id="FWFT01000003">
    <property type="protein sequence ID" value="SLN46010.1"/>
    <property type="molecule type" value="Genomic_DNA"/>
</dbReference>
<dbReference type="InterPro" id="IPR038740">
    <property type="entry name" value="BioF2-like_GNAT_dom"/>
</dbReference>
<proteinExistence type="predicted"/>
<dbReference type="Proteomes" id="UP000193623">
    <property type="component" value="Unassembled WGS sequence"/>
</dbReference>
<dbReference type="AlphaFoldDB" id="A0A1Y5SRD0"/>
<dbReference type="RefSeq" id="WP_085864799.1">
    <property type="nucleotide sequence ID" value="NZ_FWFT01000003.1"/>
</dbReference>
<evidence type="ECO:0000313" key="2">
    <source>
        <dbReference type="EMBL" id="SLN46010.1"/>
    </source>
</evidence>
<organism evidence="2 3">
    <name type="scientific">Pseudooctadecabacter jejudonensis</name>
    <dbReference type="NCBI Taxonomy" id="1391910"/>
    <lineage>
        <taxon>Bacteria</taxon>
        <taxon>Pseudomonadati</taxon>
        <taxon>Pseudomonadota</taxon>
        <taxon>Alphaproteobacteria</taxon>
        <taxon>Rhodobacterales</taxon>
        <taxon>Paracoccaceae</taxon>
        <taxon>Pseudooctadecabacter</taxon>
    </lineage>
</organism>
<dbReference type="Gene3D" id="3.40.630.30">
    <property type="match status" value="1"/>
</dbReference>
<sequence>MTDVKVLKSLAEINEIATEWTELHTAANGSPFSHVGWQQAWLKVYLEPDVTPVVITVWNAGQLVAVAPFAIRRAPIGKFKRFRPAHLTMLAPDRTGFHDLLARPGFEDAFRAVFKAAANLEGVAYFDLTPMQDNPALGVFCDAARTAGAWVHSRDEITTSIADLSGDWDDYLARRGASMRKGIRRNQKKLAQDAFEFRVVETLDDDGLEDMFSISERSWKAIGGTDIGSDDTHRRFIEELFATFGPSGAMSCLVLYHEGVAVSSCLDLFATGTAYGLISDYDDSYAKMGVGRLVHEEASRLNQQRGITTYDFLRATHFTRSYGDRDTSYQRIRISTRPGLTRMLAQAERRLAALQRAYGLRRKKGTGRRFILGERPKD</sequence>
<dbReference type="SUPFAM" id="SSF55729">
    <property type="entry name" value="Acyl-CoA N-acyltransferases (Nat)"/>
    <property type="match status" value="1"/>
</dbReference>
<evidence type="ECO:0000313" key="3">
    <source>
        <dbReference type="Proteomes" id="UP000193623"/>
    </source>
</evidence>
<gene>
    <name evidence="2" type="ORF">PSJ8397_02413</name>
</gene>
<dbReference type="OrthoDB" id="213519at2"/>
<keyword evidence="3" id="KW-1185">Reference proteome</keyword>
<dbReference type="Pfam" id="PF13480">
    <property type="entry name" value="Acetyltransf_6"/>
    <property type="match status" value="1"/>
</dbReference>
<dbReference type="InterPro" id="IPR016181">
    <property type="entry name" value="Acyl_CoA_acyltransferase"/>
</dbReference>
<evidence type="ECO:0000259" key="1">
    <source>
        <dbReference type="Pfam" id="PF13480"/>
    </source>
</evidence>
<name>A0A1Y5SRD0_9RHOB</name>
<accession>A0A1Y5SRD0</accession>